<evidence type="ECO:0000259" key="1">
    <source>
        <dbReference type="Pfam" id="PF09937"/>
    </source>
</evidence>
<dbReference type="RefSeq" id="WP_347613355.1">
    <property type="nucleotide sequence ID" value="NZ_JBDPZC010000018.1"/>
</dbReference>
<keyword evidence="3" id="KW-1185">Reference proteome</keyword>
<name>A0ABV0GL06_9BURK</name>
<evidence type="ECO:0000313" key="3">
    <source>
        <dbReference type="Proteomes" id="UP001462640"/>
    </source>
</evidence>
<proteinExistence type="predicted"/>
<reference evidence="2 3" key="1">
    <citation type="submission" date="2024-05" db="EMBL/GenBank/DDBJ databases">
        <title>Roseateles sp. 2.12 16S ribosomal RNA gene Genome sequencing and assembly.</title>
        <authorList>
            <person name="Woo H."/>
        </authorList>
    </citation>
    <scope>NUCLEOTIDE SEQUENCE [LARGE SCALE GENOMIC DNA]</scope>
    <source>
        <strain evidence="2 3">2.12</strain>
    </source>
</reference>
<dbReference type="InterPro" id="IPR018683">
    <property type="entry name" value="DUF2169"/>
</dbReference>
<dbReference type="Proteomes" id="UP001462640">
    <property type="component" value="Unassembled WGS sequence"/>
</dbReference>
<dbReference type="EMBL" id="JBDPZC010000018">
    <property type="protein sequence ID" value="MEO3715723.1"/>
    <property type="molecule type" value="Genomic_DNA"/>
</dbReference>
<organism evidence="2 3">
    <name type="scientific">Roseateles flavus</name>
    <dbReference type="NCBI Taxonomy" id="3149041"/>
    <lineage>
        <taxon>Bacteria</taxon>
        <taxon>Pseudomonadati</taxon>
        <taxon>Pseudomonadota</taxon>
        <taxon>Betaproteobacteria</taxon>
        <taxon>Burkholderiales</taxon>
        <taxon>Sphaerotilaceae</taxon>
        <taxon>Roseateles</taxon>
    </lineage>
</organism>
<protein>
    <submittedName>
        <fullName evidence="2">DUF2169 domain-containing protein</fullName>
    </submittedName>
</protein>
<accession>A0ABV0GL06</accession>
<comment type="caution">
    <text evidence="2">The sequence shown here is derived from an EMBL/GenBank/DDBJ whole genome shotgun (WGS) entry which is preliminary data.</text>
</comment>
<evidence type="ECO:0000313" key="2">
    <source>
        <dbReference type="EMBL" id="MEO3715723.1"/>
    </source>
</evidence>
<feature type="domain" description="DUF2169" evidence="1">
    <location>
        <begin position="25"/>
        <end position="105"/>
    </location>
</feature>
<gene>
    <name evidence="2" type="ORF">ABDJ40_23355</name>
</gene>
<feature type="domain" description="DUF2169" evidence="1">
    <location>
        <begin position="153"/>
        <end position="429"/>
    </location>
</feature>
<dbReference type="Pfam" id="PF09937">
    <property type="entry name" value="DUF2169"/>
    <property type="match status" value="2"/>
</dbReference>
<sequence>MEFENQTPFPALAFQGIDQHQQGFHVVVLRQTLSWQRAGMLEFADEQEALCEEDEHLAPEDGGAVVQESDLCHFKPRCDVIVKGLAYPPADEASRMSSFPVRLTLSKPAAELVLPPRPRGLNPFMAPSPEALRDWERACEAARARTPEGEKLVSKSLLVHGPRAFVRPRAPVRLVGALLRVGSLGLLRWPRWRLVSSAATTPVPLDLGQSWGGLNRILAGTPAARSLKQRGTRASGAPGSASQVLRVEACAANPAGKGFARSWFVRAERLSRIAAPRLESPSRPVSARDLERVMHGNKGDGSELVAGLGVRPKGHPERAKLAGTVDERFAASEEVLPQDFDFAVWNAAWPDQQTEHLAGDERLELLNLCPTDQPAADALAQGTRLRLALPGHQIALTVRMASGELFYHQASLDTLVVDTEKCTVSLVWRAILAKDEEDPIRKVEARSYAPAQWQQLMRDTQAWREFLASAPDGEAEREVLHG</sequence>